<proteinExistence type="inferred from homology"/>
<accession>A0A815MP12</accession>
<gene>
    <name evidence="7" type="ORF">GPM918_LOCUS33880</name>
    <name evidence="8" type="ORF">SRO942_LOCUS34572</name>
</gene>
<dbReference type="Proteomes" id="UP000681722">
    <property type="component" value="Unassembled WGS sequence"/>
</dbReference>
<dbReference type="AlphaFoldDB" id="A0A815MP12"/>
<dbReference type="EC" id="2.7.7.23" evidence="3"/>
<dbReference type="SUPFAM" id="SSF53448">
    <property type="entry name" value="Nucleotide-diphospho-sugar transferases"/>
    <property type="match status" value="1"/>
</dbReference>
<dbReference type="PANTHER" id="PTHR11952:SF2">
    <property type="entry name" value="LD24639P"/>
    <property type="match status" value="1"/>
</dbReference>
<evidence type="ECO:0000256" key="5">
    <source>
        <dbReference type="ARBA" id="ARBA00022695"/>
    </source>
</evidence>
<keyword evidence="5" id="KW-0548">Nucleotidyltransferase</keyword>
<dbReference type="Pfam" id="PF01704">
    <property type="entry name" value="UDPGP"/>
    <property type="match status" value="1"/>
</dbReference>
<evidence type="ECO:0000313" key="9">
    <source>
        <dbReference type="Proteomes" id="UP000663829"/>
    </source>
</evidence>
<reference evidence="7" key="1">
    <citation type="submission" date="2021-02" db="EMBL/GenBank/DDBJ databases">
        <authorList>
            <person name="Nowell W R."/>
        </authorList>
    </citation>
    <scope>NUCLEOTIDE SEQUENCE</scope>
</reference>
<evidence type="ECO:0000313" key="8">
    <source>
        <dbReference type="EMBL" id="CAF4307321.1"/>
    </source>
</evidence>
<dbReference type="InterPro" id="IPR029044">
    <property type="entry name" value="Nucleotide-diphossugar_trans"/>
</dbReference>
<dbReference type="GO" id="GO:0003977">
    <property type="term" value="F:UDP-N-acetylglucosamine diphosphorylase activity"/>
    <property type="evidence" value="ECO:0007669"/>
    <property type="project" value="UniProtKB-EC"/>
</dbReference>
<evidence type="ECO:0000256" key="6">
    <source>
        <dbReference type="ARBA" id="ARBA00048493"/>
    </source>
</evidence>
<dbReference type="Gene3D" id="3.90.550.10">
    <property type="entry name" value="Spore Coat Polysaccharide Biosynthesis Protein SpsA, Chain A"/>
    <property type="match status" value="1"/>
</dbReference>
<evidence type="ECO:0000256" key="4">
    <source>
        <dbReference type="ARBA" id="ARBA00022679"/>
    </source>
</evidence>
<comment type="catalytic activity">
    <reaction evidence="6">
        <text>N-acetyl-alpha-D-glucosamine 1-phosphate + UTP + H(+) = UDP-N-acetyl-alpha-D-glucosamine + diphosphate</text>
        <dbReference type="Rhea" id="RHEA:13509"/>
        <dbReference type="ChEBI" id="CHEBI:15378"/>
        <dbReference type="ChEBI" id="CHEBI:33019"/>
        <dbReference type="ChEBI" id="CHEBI:46398"/>
        <dbReference type="ChEBI" id="CHEBI:57705"/>
        <dbReference type="ChEBI" id="CHEBI:57776"/>
        <dbReference type="EC" id="2.7.7.23"/>
    </reaction>
</comment>
<evidence type="ECO:0000256" key="2">
    <source>
        <dbReference type="ARBA" id="ARBA00010401"/>
    </source>
</evidence>
<dbReference type="PANTHER" id="PTHR11952">
    <property type="entry name" value="UDP- GLUCOSE PYROPHOSPHORYLASE"/>
    <property type="match status" value="1"/>
</dbReference>
<keyword evidence="4" id="KW-0808">Transferase</keyword>
<feature type="non-terminal residue" evidence="7">
    <location>
        <position position="251"/>
    </location>
</feature>
<comment type="caution">
    <text evidence="7">The sequence shown here is derived from an EMBL/GenBank/DDBJ whole genome shotgun (WGS) entry which is preliminary data.</text>
</comment>
<evidence type="ECO:0000256" key="3">
    <source>
        <dbReference type="ARBA" id="ARBA00012457"/>
    </source>
</evidence>
<dbReference type="InterPro" id="IPR039741">
    <property type="entry name" value="UDP-sugar_pyrophosphorylase"/>
</dbReference>
<comment type="pathway">
    <text evidence="1">Nucleotide-sugar biosynthesis; UDP-N-acetyl-alpha-D-glucosamine biosynthesis; UDP-N-acetyl-alpha-D-glucosamine from N-acetyl-alpha-D-glucosamine 1-phosphate: step 1/1.</text>
</comment>
<evidence type="ECO:0000256" key="1">
    <source>
        <dbReference type="ARBA" id="ARBA00005208"/>
    </source>
</evidence>
<keyword evidence="9" id="KW-1185">Reference proteome</keyword>
<dbReference type="OrthoDB" id="532420at2759"/>
<dbReference type="InterPro" id="IPR002618">
    <property type="entry name" value="UDPGP_fam"/>
</dbReference>
<sequence>MDIDSIRSTLAKYDQQHLLKYWNDLNEKEKQTLLRDLNEIDFPRIHDAYQHIKSELTSSANGKEHQNGTGDDKYQKIDQIMEPIPEHLAGSVYEATQTEIDEYRQTGLKAIADGEVCVLLLAGGQGTRLGVSDPKGMYDVNLLSRKSLYQIQAERIRRLQELANDQYGKNGQIPWFIMTSEHTKHATEDYFRERNYFGLRRENIILFEQHTLPTLDFQGKILLDEKYKLTKAPDGNGGLYRALRTRGILND</sequence>
<dbReference type="EMBL" id="CAJOBC010083812">
    <property type="protein sequence ID" value="CAF4307321.1"/>
    <property type="molecule type" value="Genomic_DNA"/>
</dbReference>
<protein>
    <recommendedName>
        <fullName evidence="3">UDP-N-acetylglucosamine diphosphorylase</fullName>
        <ecNumber evidence="3">2.7.7.23</ecNumber>
    </recommendedName>
</protein>
<dbReference type="GO" id="GO:0006048">
    <property type="term" value="P:UDP-N-acetylglucosamine biosynthetic process"/>
    <property type="evidence" value="ECO:0007669"/>
    <property type="project" value="TreeGrafter"/>
</dbReference>
<dbReference type="Proteomes" id="UP000663829">
    <property type="component" value="Unassembled WGS sequence"/>
</dbReference>
<name>A0A815MP12_9BILA</name>
<comment type="similarity">
    <text evidence="2">Belongs to the UDPGP type 1 family.</text>
</comment>
<dbReference type="EMBL" id="CAJNOQ010018381">
    <property type="protein sequence ID" value="CAF1427218.1"/>
    <property type="molecule type" value="Genomic_DNA"/>
</dbReference>
<organism evidence="7 9">
    <name type="scientific">Didymodactylos carnosus</name>
    <dbReference type="NCBI Taxonomy" id="1234261"/>
    <lineage>
        <taxon>Eukaryota</taxon>
        <taxon>Metazoa</taxon>
        <taxon>Spiralia</taxon>
        <taxon>Gnathifera</taxon>
        <taxon>Rotifera</taxon>
        <taxon>Eurotatoria</taxon>
        <taxon>Bdelloidea</taxon>
        <taxon>Philodinida</taxon>
        <taxon>Philodinidae</taxon>
        <taxon>Didymodactylos</taxon>
    </lineage>
</organism>
<evidence type="ECO:0000313" key="7">
    <source>
        <dbReference type="EMBL" id="CAF1427218.1"/>
    </source>
</evidence>